<feature type="domain" description="Reverse transcriptase" evidence="1">
    <location>
        <begin position="51"/>
        <end position="167"/>
    </location>
</feature>
<evidence type="ECO:0000313" key="3">
    <source>
        <dbReference type="RefSeq" id="XP_035551682.1"/>
    </source>
</evidence>
<protein>
    <submittedName>
        <fullName evidence="3">Uncharacterized protein LOC118349865</fullName>
    </submittedName>
</protein>
<dbReference type="InterPro" id="IPR000477">
    <property type="entry name" value="RT_dom"/>
</dbReference>
<accession>A0A6P9FAP1</accession>
<proteinExistence type="predicted"/>
<evidence type="ECO:0000313" key="2">
    <source>
        <dbReference type="Proteomes" id="UP000235220"/>
    </source>
</evidence>
<dbReference type="PANTHER" id="PTHR33116">
    <property type="entry name" value="REVERSE TRANSCRIPTASE ZINC-BINDING DOMAIN-CONTAINING PROTEIN-RELATED-RELATED"/>
    <property type="match status" value="1"/>
</dbReference>
<keyword evidence="2" id="KW-1185">Reference proteome</keyword>
<dbReference type="AlphaFoldDB" id="A0A6P9FAP1"/>
<evidence type="ECO:0000259" key="1">
    <source>
        <dbReference type="Pfam" id="PF00078"/>
    </source>
</evidence>
<dbReference type="Proteomes" id="UP000235220">
    <property type="component" value="Chromosome 11"/>
</dbReference>
<reference evidence="3" key="1">
    <citation type="submission" date="2025-08" db="UniProtKB">
        <authorList>
            <consortium name="RefSeq"/>
        </authorList>
    </citation>
    <scope>IDENTIFICATION</scope>
    <source>
        <tissue evidence="3">Leaves</tissue>
    </source>
</reference>
<dbReference type="Pfam" id="PF00078">
    <property type="entry name" value="RVT_1"/>
    <property type="match status" value="1"/>
</dbReference>
<dbReference type="KEGG" id="jre:118349865"/>
<dbReference type="CDD" id="cd01650">
    <property type="entry name" value="RT_nLTR_like"/>
    <property type="match status" value="1"/>
</dbReference>
<organism evidence="2 3">
    <name type="scientific">Juglans regia</name>
    <name type="common">English walnut</name>
    <dbReference type="NCBI Taxonomy" id="51240"/>
    <lineage>
        <taxon>Eukaryota</taxon>
        <taxon>Viridiplantae</taxon>
        <taxon>Streptophyta</taxon>
        <taxon>Embryophyta</taxon>
        <taxon>Tracheophyta</taxon>
        <taxon>Spermatophyta</taxon>
        <taxon>Magnoliopsida</taxon>
        <taxon>eudicotyledons</taxon>
        <taxon>Gunneridae</taxon>
        <taxon>Pentapetalae</taxon>
        <taxon>rosids</taxon>
        <taxon>fabids</taxon>
        <taxon>Fagales</taxon>
        <taxon>Juglandaceae</taxon>
        <taxon>Juglans</taxon>
    </lineage>
</organism>
<dbReference type="RefSeq" id="XP_035551682.1">
    <property type="nucleotide sequence ID" value="XM_035695789.1"/>
</dbReference>
<gene>
    <name evidence="3" type="primary">LOC118349865</name>
</gene>
<dbReference type="GeneID" id="118349865"/>
<dbReference type="PANTHER" id="PTHR33116:SF86">
    <property type="entry name" value="REVERSE TRANSCRIPTASE DOMAIN-CONTAINING PROTEIN"/>
    <property type="match status" value="1"/>
</dbReference>
<dbReference type="OrthoDB" id="1738942at2759"/>
<name>A0A6P9FAP1_JUGRE</name>
<sequence length="402" mass="45708">MAHAFYQRHWKTVGKEVCDAVLCVLNSNGSIDALNETFIVLIPKIKFPSKVTEFRHISLCNVLYKIISKTIANRLKKILPSIISQTQFAFVPGRLISDNVIVAFEALHTMNTKLSAKDGQMALKLDMSKTYDRIEWGFLEVVMLKMGFNQSWMIACCFIKLISLNGANSYTLFNLYERGSGQKLNKEKTSMQFSKNTPRSAQDLILSIAGVRSYVQYERYLGLPVMVGKSRINSFKCIQEKVKSKLSSYKVKTLSLAGKEIFIKAVVQALPSYSMRVFQLPCSFLKSINKVTQNYWWGQQEQVGRIHWVSYNSMGKAKTKGGLGFRDLGSFNVAMLDKQGWRLLPFPDSLASQVLKWKYFPRVSFMEAKVGSNPSYIWRSIMAARSLLDHGTCWRIGNGREV</sequence>
<dbReference type="InParanoid" id="A0A6P9FAP1"/>